<dbReference type="HOGENOM" id="CLU_2499928_0_0_1"/>
<feature type="compositionally biased region" description="Basic residues" evidence="1">
    <location>
        <begin position="41"/>
        <end position="50"/>
    </location>
</feature>
<evidence type="ECO:0000313" key="2">
    <source>
        <dbReference type="EMBL" id="CAP25542.1"/>
    </source>
</evidence>
<dbReference type="EMBL" id="HE601135">
    <property type="protein sequence ID" value="CAP25542.1"/>
    <property type="molecule type" value="Genomic_DNA"/>
</dbReference>
<gene>
    <name evidence="2 5" type="ORF">CBG04923</name>
    <name evidence="3 6" type="ORF">CBG04926</name>
    <name evidence="2" type="ORF">CBG_04923</name>
    <name evidence="3" type="ORF">CBG_04926</name>
</gene>
<evidence type="ECO:0000313" key="5">
    <source>
        <dbReference type="WormBase" id="CBG04923"/>
    </source>
</evidence>
<protein>
    <submittedName>
        <fullName evidence="2">Protein CBG04923</fullName>
    </submittedName>
    <submittedName>
        <fullName evidence="3">Protein CBG04926</fullName>
    </submittedName>
</protein>
<dbReference type="GeneID" id="8580079"/>
<dbReference type="AlphaFoldDB" id="G2J6G9"/>
<reference evidence="3" key="2">
    <citation type="journal article" date="2011" name="PLoS Genet.">
        <title>Caenorhabditis briggsae recombinant inbred line genotypes reveal inter-strain incompatibility and the evolution of recombination.</title>
        <authorList>
            <person name="Ross J.A."/>
            <person name="Koboldt D.C."/>
            <person name="Staisch J.E."/>
            <person name="Chamberlin H.M."/>
            <person name="Gupta B.P."/>
            <person name="Miller R.D."/>
            <person name="Baird S.E."/>
            <person name="Haag E.S."/>
        </authorList>
    </citation>
    <scope>NUCLEOTIDE SEQUENCE</scope>
    <source>
        <strain evidence="3">AF16</strain>
    </source>
</reference>
<dbReference type="EMBL" id="HE601135">
    <property type="protein sequence ID" value="CAP25545.1"/>
    <property type="molecule type" value="Genomic_DNA"/>
</dbReference>
<organism evidence="3">
    <name type="scientific">Caenorhabditis briggsae</name>
    <dbReference type="NCBI Taxonomy" id="6238"/>
    <lineage>
        <taxon>Eukaryota</taxon>
        <taxon>Metazoa</taxon>
        <taxon>Ecdysozoa</taxon>
        <taxon>Nematoda</taxon>
        <taxon>Chromadorea</taxon>
        <taxon>Rhabditida</taxon>
        <taxon>Rhabditina</taxon>
        <taxon>Rhabditomorpha</taxon>
        <taxon>Rhabditoidea</taxon>
        <taxon>Rhabditidae</taxon>
        <taxon>Peloderinae</taxon>
        <taxon>Caenorhabditis</taxon>
    </lineage>
</organism>
<dbReference type="GeneID" id="8580082"/>
<evidence type="ECO:0000313" key="4">
    <source>
        <dbReference type="Proteomes" id="UP000008549"/>
    </source>
</evidence>
<name>G2J6G9_CAEBR</name>
<dbReference type="CTD" id="8580082"/>
<reference evidence="3" key="1">
    <citation type="journal article" date="2003" name="PLoS Biol.">
        <title>The genome sequence of Caenorhabditis briggsae: a platform for comparative genomics.</title>
        <authorList>
            <person name="Stein L.D."/>
            <person name="Bao Z."/>
            <person name="Blasiar D."/>
            <person name="Blumenthal T."/>
            <person name="Brent M.R."/>
            <person name="Chen N."/>
            <person name="Chinwalla A."/>
            <person name="Clarke L."/>
            <person name="Clee C."/>
            <person name="Coghlan A."/>
            <person name="Coulson A."/>
            <person name="D'Eustachio P."/>
            <person name="Fitch D.H."/>
            <person name="Fulton L.A."/>
            <person name="Fulton R.E."/>
            <person name="Griffiths-Jones S."/>
            <person name="Harris T.W."/>
            <person name="Hillier L.W."/>
            <person name="Kamath R."/>
            <person name="Kuwabara P.E."/>
            <person name="Mardis E.R."/>
            <person name="Marra M.A."/>
            <person name="Miner T.L."/>
            <person name="Minx P."/>
            <person name="Mullikin J.C."/>
            <person name="Plumb R.W."/>
            <person name="Rogers J."/>
            <person name="Schein J.E."/>
            <person name="Sohrmann M."/>
            <person name="Spieth J."/>
            <person name="Stajich J.E."/>
            <person name="Wei C."/>
            <person name="Willey D."/>
            <person name="Wilson R.K."/>
            <person name="Durbin R."/>
            <person name="Waterston R.H."/>
        </authorList>
    </citation>
    <scope>NUCLEOTIDE SEQUENCE [LARGE SCALE GENOMIC DNA]</scope>
    <source>
        <strain evidence="3">AF16</strain>
    </source>
</reference>
<reference evidence="3" key="3">
    <citation type="submission" date="2011-10" db="EMBL/GenBank/DDBJ databases">
        <authorList>
            <consortium name="WormBase Consortium"/>
            <person name="Howe K.L."/>
        </authorList>
    </citation>
    <scope>NUCLEOTIDE SEQUENCE</scope>
    <source>
        <strain evidence="3">AF16</strain>
    </source>
</reference>
<evidence type="ECO:0000313" key="6">
    <source>
        <dbReference type="WormBase" id="CBG04926"/>
    </source>
</evidence>
<dbReference type="KEGG" id="cbr:CBG_04923"/>
<evidence type="ECO:0000313" key="3">
    <source>
        <dbReference type="EMBL" id="CAP25545.1"/>
    </source>
</evidence>
<dbReference type="WormBase" id="CBG04926">
    <property type="protein sequence ID" value="CBP06883"/>
    <property type="gene ID" value="WBGene00027514"/>
</dbReference>
<accession>G2J6G9</accession>
<feature type="compositionally biased region" description="Acidic residues" evidence="1">
    <location>
        <begin position="77"/>
        <end position="86"/>
    </location>
</feature>
<sequence>MEENGGFNHRHTTLYGIAHSNGRTHTHIISIRSLLRKRMTSKCRSKKRLGQKLTSRQVEPVNYEDGPEDSTLATNKDEEEELFDFG</sequence>
<evidence type="ECO:0000256" key="1">
    <source>
        <dbReference type="SAM" id="MobiDB-lite"/>
    </source>
</evidence>
<dbReference type="Proteomes" id="UP000008549">
    <property type="component" value="Unassembled WGS sequence"/>
</dbReference>
<keyword evidence="4" id="KW-1185">Reference proteome</keyword>
<feature type="region of interest" description="Disordered" evidence="1">
    <location>
        <begin position="41"/>
        <end position="86"/>
    </location>
</feature>
<dbReference type="KEGG" id="cbr:CBG_04926"/>
<dbReference type="RefSeq" id="XP_002638086.1">
    <property type="nucleotide sequence ID" value="XM_002638040.1"/>
</dbReference>
<proteinExistence type="predicted"/>
<dbReference type="RefSeq" id="XP_002638083.1">
    <property type="nucleotide sequence ID" value="XM_002638037.1"/>
</dbReference>
<dbReference type="WormBase" id="CBG04923">
    <property type="protein sequence ID" value="CBP06883"/>
    <property type="gene ID" value="WBGene00027511"/>
</dbReference>
<dbReference type="CTD" id="8580079"/>